<comment type="caution">
    <text evidence="1">The sequence shown here is derived from an EMBL/GenBank/DDBJ whole genome shotgun (WGS) entry which is preliminary data.</text>
</comment>
<reference evidence="1 2" key="1">
    <citation type="journal article" date="2015" name="Genome Biol.">
        <title>Comparative genomics of Steinernema reveals deeply conserved gene regulatory networks.</title>
        <authorList>
            <person name="Dillman A.R."/>
            <person name="Macchietto M."/>
            <person name="Porter C.F."/>
            <person name="Rogers A."/>
            <person name="Williams B."/>
            <person name="Antoshechkin I."/>
            <person name="Lee M.M."/>
            <person name="Goodwin Z."/>
            <person name="Lu X."/>
            <person name="Lewis E.E."/>
            <person name="Goodrich-Blair H."/>
            <person name="Stock S.P."/>
            <person name="Adams B.J."/>
            <person name="Sternberg P.W."/>
            <person name="Mortazavi A."/>
        </authorList>
    </citation>
    <scope>NUCLEOTIDE SEQUENCE [LARGE SCALE GENOMIC DNA]</scope>
    <source>
        <strain evidence="1 2">ALL</strain>
    </source>
</reference>
<evidence type="ECO:0000313" key="1">
    <source>
        <dbReference type="EMBL" id="TKR62555.1"/>
    </source>
</evidence>
<dbReference type="EMBL" id="AZBU02000010">
    <property type="protein sequence ID" value="TKR62555.1"/>
    <property type="molecule type" value="Genomic_DNA"/>
</dbReference>
<evidence type="ECO:0000313" key="2">
    <source>
        <dbReference type="Proteomes" id="UP000298663"/>
    </source>
</evidence>
<dbReference type="Proteomes" id="UP000298663">
    <property type="component" value="Unassembled WGS sequence"/>
</dbReference>
<gene>
    <name evidence="1" type="ORF">L596_026490</name>
</gene>
<dbReference type="AlphaFoldDB" id="A0A4V5ZY78"/>
<keyword evidence="2" id="KW-1185">Reference proteome</keyword>
<sequence>MTLKRHLSTAQSLCLCISGSSPIMELCFLLGILLLQPIFSSQALPFPKCKAKYFVDHMLFGVKEGKIVYYHIPDTCGDIDAEQMDRHNLFTTIQASNFSAGSHDFYSQAYNLRFTGVAAHNSAHRNMATFVGSQHDRITYCQVSLELLKL</sequence>
<proteinExistence type="predicted"/>
<organism evidence="1 2">
    <name type="scientific">Steinernema carpocapsae</name>
    <name type="common">Entomopathogenic nematode</name>
    <dbReference type="NCBI Taxonomy" id="34508"/>
    <lineage>
        <taxon>Eukaryota</taxon>
        <taxon>Metazoa</taxon>
        <taxon>Ecdysozoa</taxon>
        <taxon>Nematoda</taxon>
        <taxon>Chromadorea</taxon>
        <taxon>Rhabditida</taxon>
        <taxon>Tylenchina</taxon>
        <taxon>Panagrolaimomorpha</taxon>
        <taxon>Strongyloidoidea</taxon>
        <taxon>Steinernematidae</taxon>
        <taxon>Steinernema</taxon>
    </lineage>
</organism>
<name>A0A4V5ZY78_STECR</name>
<reference evidence="1 2" key="2">
    <citation type="journal article" date="2019" name="G3 (Bethesda)">
        <title>Hybrid Assembly of the Genome of the Entomopathogenic Nematode Steinernema carpocapsae Identifies the X-Chromosome.</title>
        <authorList>
            <person name="Serra L."/>
            <person name="Macchietto M."/>
            <person name="Macias-Munoz A."/>
            <person name="McGill C.J."/>
            <person name="Rodriguez I.M."/>
            <person name="Rodriguez B."/>
            <person name="Murad R."/>
            <person name="Mortazavi A."/>
        </authorList>
    </citation>
    <scope>NUCLEOTIDE SEQUENCE [LARGE SCALE GENOMIC DNA]</scope>
    <source>
        <strain evidence="1 2">ALL</strain>
    </source>
</reference>
<protein>
    <submittedName>
        <fullName evidence="1">Uncharacterized protein</fullName>
    </submittedName>
</protein>
<accession>A0A4V5ZY78</accession>